<evidence type="ECO:0000313" key="3">
    <source>
        <dbReference type="EMBL" id="OLQ01877.1"/>
    </source>
</evidence>
<dbReference type="AlphaFoldDB" id="A0A1Q9E383"/>
<dbReference type="Pfam" id="PF00226">
    <property type="entry name" value="DnaJ"/>
    <property type="match status" value="1"/>
</dbReference>
<feature type="region of interest" description="Disordered" evidence="1">
    <location>
        <begin position="988"/>
        <end position="1060"/>
    </location>
</feature>
<reference evidence="3 4" key="1">
    <citation type="submission" date="2016-02" db="EMBL/GenBank/DDBJ databases">
        <title>Genome analysis of coral dinoflagellate symbionts highlights evolutionary adaptations to a symbiotic lifestyle.</title>
        <authorList>
            <person name="Aranda M."/>
            <person name="Li Y."/>
            <person name="Liew Y.J."/>
            <person name="Baumgarten S."/>
            <person name="Simakov O."/>
            <person name="Wilson M."/>
            <person name="Piel J."/>
            <person name="Ashoor H."/>
            <person name="Bougouffa S."/>
            <person name="Bajic V.B."/>
            <person name="Ryu T."/>
            <person name="Ravasi T."/>
            <person name="Bayer T."/>
            <person name="Micklem G."/>
            <person name="Kim H."/>
            <person name="Bhak J."/>
            <person name="Lajeunesse T.C."/>
            <person name="Voolstra C.R."/>
        </authorList>
    </citation>
    <scope>NUCLEOTIDE SEQUENCE [LARGE SCALE GENOMIC DNA]</scope>
    <source>
        <strain evidence="3 4">CCMP2467</strain>
    </source>
</reference>
<comment type="caution">
    <text evidence="3">The sequence shown here is derived from an EMBL/GenBank/DDBJ whole genome shotgun (WGS) entry which is preliminary data.</text>
</comment>
<feature type="region of interest" description="Disordered" evidence="1">
    <location>
        <begin position="910"/>
        <end position="973"/>
    </location>
</feature>
<feature type="compositionally biased region" description="Polar residues" evidence="1">
    <location>
        <begin position="585"/>
        <end position="603"/>
    </location>
</feature>
<evidence type="ECO:0000256" key="1">
    <source>
        <dbReference type="SAM" id="MobiDB-lite"/>
    </source>
</evidence>
<accession>A0A1Q9E383</accession>
<dbReference type="SUPFAM" id="SSF46565">
    <property type="entry name" value="Chaperone J-domain"/>
    <property type="match status" value="1"/>
</dbReference>
<keyword evidence="4" id="KW-1185">Reference proteome</keyword>
<dbReference type="EMBL" id="LSRX01000278">
    <property type="protein sequence ID" value="OLQ01877.1"/>
    <property type="molecule type" value="Genomic_DNA"/>
</dbReference>
<dbReference type="OrthoDB" id="442883at2759"/>
<feature type="compositionally biased region" description="Low complexity" evidence="1">
    <location>
        <begin position="563"/>
        <end position="582"/>
    </location>
</feature>
<feature type="compositionally biased region" description="Basic and acidic residues" evidence="1">
    <location>
        <begin position="950"/>
        <end position="964"/>
    </location>
</feature>
<name>A0A1Q9E383_SYMMI</name>
<evidence type="ECO:0000313" key="4">
    <source>
        <dbReference type="Proteomes" id="UP000186817"/>
    </source>
</evidence>
<dbReference type="PRINTS" id="PR00625">
    <property type="entry name" value="JDOMAIN"/>
</dbReference>
<feature type="compositionally biased region" description="Pro residues" evidence="1">
    <location>
        <begin position="672"/>
        <end position="687"/>
    </location>
</feature>
<dbReference type="CDD" id="cd06257">
    <property type="entry name" value="DnaJ"/>
    <property type="match status" value="1"/>
</dbReference>
<dbReference type="PANTHER" id="PTHR45090:SF4">
    <property type="entry name" value="J DOMAIN-CONTAINING PROTEIN"/>
    <property type="match status" value="1"/>
</dbReference>
<dbReference type="PROSITE" id="PS50076">
    <property type="entry name" value="DNAJ_2"/>
    <property type="match status" value="1"/>
</dbReference>
<gene>
    <name evidence="3" type="primary">ATJ20</name>
    <name evidence="3" type="ORF">AK812_SmicGene15348</name>
</gene>
<feature type="compositionally biased region" description="Polar residues" evidence="1">
    <location>
        <begin position="612"/>
        <end position="623"/>
    </location>
</feature>
<sequence>MGLAVQLLGVDTATLLLPPLPVVCWSALACSCMGDWRAMQRHVKAVYKDAFATQRSLDRLIAEERFRAAVLRLSWLAGVDAEELLMPELANSVYTWAHLGKAANAPKPRRRSEHVQQLAREFANGVATTGIQEAMRLELKAVEAAIRIRLALGGSLEEVTLLNMVPADTPGKLDGRALIACTRPRGLTEATTLMWATRQGVRWVQAILRLGANASKVTPSGWSALLYGAAFESRKMTADGSSDSGDASYGGYRHRTRGVVGPLIDAGADPNARTLQLKAYQSAFSPSPLACQFVCARDIATAESAVNSGWAVDLLSSRPPSATMPERGLVLRFAVSPVELSTLPGEEGLSPYGRVRFADAPEAQGGRGAEEPSREKSQVRFCKEEEKRFALVQMKDEEGIFAILGCAKEEFFLFSRRRVASSTRRSHAIIVSFYLTISGTVSLFVSPSWNSSSRGSNTAGSLTRAGYRGVSRKAFEGMFVAKKPEKTSEPQAPKAEAGSPSSAKTGFPSQQAPPHHTSQQRPAASRTSPQDEANGISSFAALMQKKPPGLQTPPSEQGLPARSASTSQTRPAPPASAQQRAPNGFGSSPQPVPTQTRQTSSGFPSAMPSLSGFPSPQGTSSGFPRQPAAEAQVPTGFGSPPKPADTQPPSFQPQPQPTATPPVTEHAAKSSAPPPPPKPPSPSPPPQAKQANAPTSSPGVSDTSGASSQQTAGVPVNGATKPDDSSFYAILGVAEGAALSEIRAAYRQQARKSHPDLFRTASPEEQEAVAERFSQVNKAFDVLSDPAKKQAYDLRGLAGLAEFEFDGERIIMPPPWRVRIGHTGHHFWKRKEYFVGLMMETIDIPVSVIVKAYNEATKDPPGVGQAILVERCTEARALDVTEELEEHIEAQPFEEQSRCHQHRLVLAEWSGSRGAQAEETKGGGGGQALSSDRKCLAGSQVTETPQAADEAPKSAERKRGMVEKAEDEASGLGPAAQDICMSLGQDKPLAESVAAPEAKEEDEDICMSLGQDESVAAPEAIEEDEDLPLEELAKSEGSGEAETKDAEAESVEPVAEQAGSMEVDTAAAEDLRQSPSSLADMLDLITLVSAVGLQKELTNTKHSEPIIREDNTDFVASAAESLSVAFDRFEGVLAQGVALVLPADKPATPPKKA</sequence>
<feature type="region of interest" description="Disordered" evidence="1">
    <location>
        <begin position="483"/>
        <end position="722"/>
    </location>
</feature>
<feature type="domain" description="J" evidence="2">
    <location>
        <begin position="726"/>
        <end position="796"/>
    </location>
</feature>
<protein>
    <submittedName>
        <fullName evidence="3">Chaperone protein dnaJ 20, chloroplastic</fullName>
    </submittedName>
</protein>
<dbReference type="PANTHER" id="PTHR45090">
    <property type="entry name" value="CHAPERONE PROTEIN DNAJ 20 CHLOROPLASTIC"/>
    <property type="match status" value="1"/>
</dbReference>
<feature type="compositionally biased region" description="Polar residues" evidence="1">
    <location>
        <begin position="695"/>
        <end position="712"/>
    </location>
</feature>
<feature type="compositionally biased region" description="Pro residues" evidence="1">
    <location>
        <begin position="650"/>
        <end position="660"/>
    </location>
</feature>
<evidence type="ECO:0000259" key="2">
    <source>
        <dbReference type="PROSITE" id="PS50076"/>
    </source>
</evidence>
<dbReference type="Gene3D" id="1.10.287.110">
    <property type="entry name" value="DnaJ domain"/>
    <property type="match status" value="1"/>
</dbReference>
<dbReference type="SMART" id="SM00271">
    <property type="entry name" value="DnaJ"/>
    <property type="match status" value="1"/>
</dbReference>
<dbReference type="InterPro" id="IPR018253">
    <property type="entry name" value="DnaJ_domain_CS"/>
</dbReference>
<dbReference type="PROSITE" id="PS00636">
    <property type="entry name" value="DNAJ_1"/>
    <property type="match status" value="1"/>
</dbReference>
<dbReference type="PRINTS" id="PR01217">
    <property type="entry name" value="PRICHEXTENSN"/>
</dbReference>
<dbReference type="Proteomes" id="UP000186817">
    <property type="component" value="Unassembled WGS sequence"/>
</dbReference>
<proteinExistence type="predicted"/>
<feature type="compositionally biased region" description="Polar residues" evidence="1">
    <location>
        <begin position="499"/>
        <end position="537"/>
    </location>
</feature>
<dbReference type="InterPro" id="IPR036869">
    <property type="entry name" value="J_dom_sf"/>
</dbReference>
<feature type="compositionally biased region" description="Acidic residues" evidence="1">
    <location>
        <begin position="1020"/>
        <end position="1029"/>
    </location>
</feature>
<dbReference type="InterPro" id="IPR053232">
    <property type="entry name" value="DnaJ_C/III_chloroplastic"/>
</dbReference>
<organism evidence="3 4">
    <name type="scientific">Symbiodinium microadriaticum</name>
    <name type="common">Dinoflagellate</name>
    <name type="synonym">Zooxanthella microadriatica</name>
    <dbReference type="NCBI Taxonomy" id="2951"/>
    <lineage>
        <taxon>Eukaryota</taxon>
        <taxon>Sar</taxon>
        <taxon>Alveolata</taxon>
        <taxon>Dinophyceae</taxon>
        <taxon>Suessiales</taxon>
        <taxon>Symbiodiniaceae</taxon>
        <taxon>Symbiodinium</taxon>
    </lineage>
</organism>
<dbReference type="InterPro" id="IPR001623">
    <property type="entry name" value="DnaJ_domain"/>
</dbReference>